<protein>
    <submittedName>
        <fullName evidence="2">Uncharacterized protein</fullName>
    </submittedName>
</protein>
<sequence>MTLVITGYVASTIFFIVLVFIIYRSRRAKMKAQPLYPGQAKVGLFTGRAKKALIAFAQTRGLTIIPDDRSGDLNARITQSFGLPDMGNIEDIVKIPLSNGEGYLYTRFQETSDSSSETASVSESQYIVVFTDIPIAERTFVVQHIPLKGRLAKAVINLVLNKVFGAGNVELMEIEERFPDFAKVYNVFTEDVEGAERAILTADVMLVLMTHPGNKPANVCFAPSGFGIVIETKMKRAEEIERYVTWSETLARALSDMGKF</sequence>
<evidence type="ECO:0000313" key="3">
    <source>
        <dbReference type="Proteomes" id="UP000809273"/>
    </source>
</evidence>
<evidence type="ECO:0000313" key="2">
    <source>
        <dbReference type="EMBL" id="MBN1574212.1"/>
    </source>
</evidence>
<keyword evidence="1" id="KW-1133">Transmembrane helix</keyword>
<dbReference type="Proteomes" id="UP000809273">
    <property type="component" value="Unassembled WGS sequence"/>
</dbReference>
<keyword evidence="1" id="KW-0472">Membrane</keyword>
<reference evidence="2" key="2">
    <citation type="submission" date="2021-01" db="EMBL/GenBank/DDBJ databases">
        <authorList>
            <person name="Hahn C.R."/>
            <person name="Youssef N.H."/>
            <person name="Elshahed M."/>
        </authorList>
    </citation>
    <scope>NUCLEOTIDE SEQUENCE</scope>
    <source>
        <strain evidence="2">Zod_Metabat.24</strain>
    </source>
</reference>
<name>A0A9D8KHI6_9DELT</name>
<accession>A0A9D8KHI6</accession>
<reference evidence="2" key="1">
    <citation type="journal article" date="2021" name="Environ. Microbiol.">
        <title>Genomic characterization of three novel Desulfobacterota classes expand the metabolic and phylogenetic diversity of the phylum.</title>
        <authorList>
            <person name="Murphy C.L."/>
            <person name="Biggerstaff J."/>
            <person name="Eichhorn A."/>
            <person name="Ewing E."/>
            <person name="Shahan R."/>
            <person name="Soriano D."/>
            <person name="Stewart S."/>
            <person name="VanMol K."/>
            <person name="Walker R."/>
            <person name="Walters P."/>
            <person name="Elshahed M.S."/>
            <person name="Youssef N.H."/>
        </authorList>
    </citation>
    <scope>NUCLEOTIDE SEQUENCE</scope>
    <source>
        <strain evidence="2">Zod_Metabat.24</strain>
    </source>
</reference>
<keyword evidence="1" id="KW-0812">Transmembrane</keyword>
<dbReference type="AlphaFoldDB" id="A0A9D8KHI6"/>
<proteinExistence type="predicted"/>
<comment type="caution">
    <text evidence="2">The sequence shown here is derived from an EMBL/GenBank/DDBJ whole genome shotgun (WGS) entry which is preliminary data.</text>
</comment>
<organism evidence="2 3">
    <name type="scientific">Candidatus Zymogenus saltonus</name>
    <dbReference type="NCBI Taxonomy" id="2844893"/>
    <lineage>
        <taxon>Bacteria</taxon>
        <taxon>Deltaproteobacteria</taxon>
        <taxon>Candidatus Zymogenia</taxon>
        <taxon>Candidatus Zymogeniales</taxon>
        <taxon>Candidatus Zymogenaceae</taxon>
        <taxon>Candidatus Zymogenus</taxon>
    </lineage>
</organism>
<feature type="transmembrane region" description="Helical" evidence="1">
    <location>
        <begin position="6"/>
        <end position="23"/>
    </location>
</feature>
<dbReference type="EMBL" id="JAFGIX010000069">
    <property type="protein sequence ID" value="MBN1574212.1"/>
    <property type="molecule type" value="Genomic_DNA"/>
</dbReference>
<evidence type="ECO:0000256" key="1">
    <source>
        <dbReference type="SAM" id="Phobius"/>
    </source>
</evidence>
<gene>
    <name evidence="2" type="ORF">JW984_13525</name>
</gene>